<evidence type="ECO:0000313" key="2">
    <source>
        <dbReference type="EMBL" id="KAK9159949.1"/>
    </source>
</evidence>
<dbReference type="Proteomes" id="UP001420932">
    <property type="component" value="Unassembled WGS sequence"/>
</dbReference>
<dbReference type="AlphaFoldDB" id="A0AAP0KXZ5"/>
<reference evidence="2 3" key="1">
    <citation type="submission" date="2024-01" db="EMBL/GenBank/DDBJ databases">
        <title>Genome assemblies of Stephania.</title>
        <authorList>
            <person name="Yang L."/>
        </authorList>
    </citation>
    <scope>NUCLEOTIDE SEQUENCE [LARGE SCALE GENOMIC DNA]</scope>
    <source>
        <strain evidence="2">YNDBR</strain>
        <tissue evidence="2">Leaf</tissue>
    </source>
</reference>
<dbReference type="EMBL" id="JBBNAF010000003">
    <property type="protein sequence ID" value="KAK9159949.1"/>
    <property type="molecule type" value="Genomic_DNA"/>
</dbReference>
<organism evidence="2 3">
    <name type="scientific">Stephania yunnanensis</name>
    <dbReference type="NCBI Taxonomy" id="152371"/>
    <lineage>
        <taxon>Eukaryota</taxon>
        <taxon>Viridiplantae</taxon>
        <taxon>Streptophyta</taxon>
        <taxon>Embryophyta</taxon>
        <taxon>Tracheophyta</taxon>
        <taxon>Spermatophyta</taxon>
        <taxon>Magnoliopsida</taxon>
        <taxon>Ranunculales</taxon>
        <taxon>Menispermaceae</taxon>
        <taxon>Menispermoideae</taxon>
        <taxon>Cissampelideae</taxon>
        <taxon>Stephania</taxon>
    </lineage>
</organism>
<evidence type="ECO:0000256" key="1">
    <source>
        <dbReference type="SAM" id="MobiDB-lite"/>
    </source>
</evidence>
<evidence type="ECO:0000313" key="3">
    <source>
        <dbReference type="Proteomes" id="UP001420932"/>
    </source>
</evidence>
<accession>A0AAP0KXZ5</accession>
<feature type="compositionally biased region" description="Basic and acidic residues" evidence="1">
    <location>
        <begin position="41"/>
        <end position="64"/>
    </location>
</feature>
<proteinExistence type="predicted"/>
<feature type="region of interest" description="Disordered" evidence="1">
    <location>
        <begin position="41"/>
        <end position="134"/>
    </location>
</feature>
<comment type="caution">
    <text evidence="2">The sequence shown here is derived from an EMBL/GenBank/DDBJ whole genome shotgun (WGS) entry which is preliminary data.</text>
</comment>
<feature type="compositionally biased region" description="Low complexity" evidence="1">
    <location>
        <begin position="89"/>
        <end position="104"/>
    </location>
</feature>
<sequence length="134" mass="14574">MESGDACEDLVKKSPDMKKKLRDLVLKQLDLEEKLRDLVKKSLDLKGKSRDRTRSGRKAERSGEDNTGSEGKAKRSGRIARSGRKNTSSEEVLGLSSSSDLSDVPASAEVTPPVAVESRAGVDPQNIHCNDPKI</sequence>
<feature type="compositionally biased region" description="Basic residues" evidence="1">
    <location>
        <begin position="74"/>
        <end position="84"/>
    </location>
</feature>
<protein>
    <submittedName>
        <fullName evidence="2">Uncharacterized protein</fullName>
    </submittedName>
</protein>
<gene>
    <name evidence="2" type="ORF">Syun_006290</name>
</gene>
<keyword evidence="3" id="KW-1185">Reference proteome</keyword>
<name>A0AAP0KXZ5_9MAGN</name>